<dbReference type="SUPFAM" id="SSF57959">
    <property type="entry name" value="Leucine zipper domain"/>
    <property type="match status" value="1"/>
</dbReference>
<dbReference type="GO" id="GO:0000976">
    <property type="term" value="F:transcription cis-regulatory region binding"/>
    <property type="evidence" value="ECO:0007669"/>
    <property type="project" value="InterPro"/>
</dbReference>
<dbReference type="InterPro" id="IPR046347">
    <property type="entry name" value="bZIP_sf"/>
</dbReference>
<feature type="region of interest" description="Disordered" evidence="3">
    <location>
        <begin position="271"/>
        <end position="321"/>
    </location>
</feature>
<feature type="compositionally biased region" description="Basic and acidic residues" evidence="3">
    <location>
        <begin position="300"/>
        <end position="314"/>
    </location>
</feature>
<feature type="compositionally biased region" description="Polar residues" evidence="3">
    <location>
        <begin position="123"/>
        <end position="142"/>
    </location>
</feature>
<feature type="compositionally biased region" description="Polar residues" evidence="3">
    <location>
        <begin position="106"/>
        <end position="116"/>
    </location>
</feature>
<evidence type="ECO:0000256" key="1">
    <source>
        <dbReference type="ARBA" id="ARBA00004123"/>
    </source>
</evidence>
<evidence type="ECO:0000313" key="6">
    <source>
        <dbReference type="Proteomes" id="UP000242877"/>
    </source>
</evidence>
<dbReference type="PROSITE" id="PS50217">
    <property type="entry name" value="BZIP"/>
    <property type="match status" value="1"/>
</dbReference>
<dbReference type="PANTHER" id="PTHR40621">
    <property type="entry name" value="TRANSCRIPTION FACTOR KAPC-RELATED"/>
    <property type="match status" value="1"/>
</dbReference>
<evidence type="ECO:0000313" key="5">
    <source>
        <dbReference type="EMBL" id="KZZ91304.1"/>
    </source>
</evidence>
<dbReference type="CDD" id="cd14688">
    <property type="entry name" value="bZIP_YAP"/>
    <property type="match status" value="1"/>
</dbReference>
<dbReference type="OrthoDB" id="4940293at2759"/>
<gene>
    <name evidence="5" type="ORF">AAP_03474</name>
</gene>
<feature type="domain" description="BZIP" evidence="4">
    <location>
        <begin position="205"/>
        <end position="268"/>
    </location>
</feature>
<dbReference type="EMBL" id="AZGZ01000014">
    <property type="protein sequence ID" value="KZZ91304.1"/>
    <property type="molecule type" value="Genomic_DNA"/>
</dbReference>
<dbReference type="InterPro" id="IPR004827">
    <property type="entry name" value="bZIP"/>
</dbReference>
<keyword evidence="2" id="KW-0539">Nucleus</keyword>
<feature type="compositionally biased region" description="Polar residues" evidence="3">
    <location>
        <begin position="1"/>
        <end position="10"/>
    </location>
</feature>
<protein>
    <submittedName>
        <fullName evidence="5">Yap1 redox domain protein</fullName>
    </submittedName>
</protein>
<accession>A0A167YGA8</accession>
<reference evidence="5 6" key="1">
    <citation type="journal article" date="2016" name="Genome Biol. Evol.">
        <title>Divergent and convergent evolution of fungal pathogenicity.</title>
        <authorList>
            <person name="Shang Y."/>
            <person name="Xiao G."/>
            <person name="Zheng P."/>
            <person name="Cen K."/>
            <person name="Zhan S."/>
            <person name="Wang C."/>
        </authorList>
    </citation>
    <scope>NUCLEOTIDE SEQUENCE [LARGE SCALE GENOMIC DNA]</scope>
    <source>
        <strain evidence="5 6">ARSEF 7405</strain>
    </source>
</reference>
<dbReference type="GO" id="GO:0090575">
    <property type="term" value="C:RNA polymerase II transcription regulator complex"/>
    <property type="evidence" value="ECO:0007669"/>
    <property type="project" value="TreeGrafter"/>
</dbReference>
<dbReference type="Proteomes" id="UP000242877">
    <property type="component" value="Unassembled WGS sequence"/>
</dbReference>
<dbReference type="AlphaFoldDB" id="A0A167YGA8"/>
<evidence type="ECO:0000259" key="4">
    <source>
        <dbReference type="PROSITE" id="PS50217"/>
    </source>
</evidence>
<dbReference type="SMART" id="SM00338">
    <property type="entry name" value="BRLZ"/>
    <property type="match status" value="1"/>
</dbReference>
<evidence type="ECO:0000256" key="2">
    <source>
        <dbReference type="ARBA" id="ARBA00023242"/>
    </source>
</evidence>
<name>A0A167YGA8_9EURO</name>
<feature type="region of interest" description="Disordered" evidence="3">
    <location>
        <begin position="106"/>
        <end position="228"/>
    </location>
</feature>
<feature type="compositionally biased region" description="Low complexity" evidence="3">
    <location>
        <begin position="289"/>
        <end position="298"/>
    </location>
</feature>
<dbReference type="PROSITE" id="PS00036">
    <property type="entry name" value="BZIP_BASIC"/>
    <property type="match status" value="1"/>
</dbReference>
<dbReference type="Gene3D" id="1.20.5.170">
    <property type="match status" value="1"/>
</dbReference>
<dbReference type="Gene3D" id="1.10.238.100">
    <property type="entry name" value="YAP1 redox domain. Chain B"/>
    <property type="match status" value="1"/>
</dbReference>
<keyword evidence="6" id="KW-1185">Reference proteome</keyword>
<dbReference type="InterPro" id="IPR050936">
    <property type="entry name" value="AP-1-like"/>
</dbReference>
<proteinExistence type="predicted"/>
<evidence type="ECO:0000256" key="3">
    <source>
        <dbReference type="SAM" id="MobiDB-lite"/>
    </source>
</evidence>
<feature type="compositionally biased region" description="Polar residues" evidence="3">
    <location>
        <begin position="156"/>
        <end position="199"/>
    </location>
</feature>
<dbReference type="PANTHER" id="PTHR40621:SF8">
    <property type="entry name" value="AP-1-LIKE TRANSCRIPTION FACTOR YAP3"/>
    <property type="match status" value="1"/>
</dbReference>
<comment type="caution">
    <text evidence="5">The sequence shown here is derived from an EMBL/GenBank/DDBJ whole genome shotgun (WGS) entry which is preliminary data.</text>
</comment>
<organism evidence="5 6">
    <name type="scientific">Ascosphaera apis ARSEF 7405</name>
    <dbReference type="NCBI Taxonomy" id="392613"/>
    <lineage>
        <taxon>Eukaryota</taxon>
        <taxon>Fungi</taxon>
        <taxon>Dikarya</taxon>
        <taxon>Ascomycota</taxon>
        <taxon>Pezizomycotina</taxon>
        <taxon>Eurotiomycetes</taxon>
        <taxon>Eurotiomycetidae</taxon>
        <taxon>Onygenales</taxon>
        <taxon>Ascosphaeraceae</taxon>
        <taxon>Ascosphaera</taxon>
    </lineage>
</organism>
<sequence>MDYNYTSPAFQQAPGRSHEQPAVQQHLGYQGHYINHAFPQAPVADCPREQAQGHAVIQPQPTTYGMNGSTLNNGYQANTPPSQFTSAYTGFDKGYGFAPPGVLLTPQGSENASSPLTYGDVPMQSTARTNQGSQNATDNHNFPRQAGGAGNGVVNTASQGQPPQLRHSASSVSIGDSNQQRYMDDANNSNGQMEKSASSGEDKDDTLQGKRKAQNRAAQRAFRERKERRVRDLEQELADYKQKLNSIMESNELLKQQIAKVSTENEILKATSEHHRRRSRHRRHHHSSQRSTSSSSGSGDDGRSQQRRLSKEPMETGPMRYSPMDYAPAKATHRTFVCPQTGEKLLTAGATWDLIVQTLEQRGLDLDVQGIYEKLRLHTRCDGQGPVIQESKVKEAIEQSTLEGQDEIML</sequence>
<dbReference type="VEuPathDB" id="FungiDB:AAP_03474"/>
<dbReference type="GO" id="GO:0001228">
    <property type="term" value="F:DNA-binding transcription activator activity, RNA polymerase II-specific"/>
    <property type="evidence" value="ECO:0007669"/>
    <property type="project" value="TreeGrafter"/>
</dbReference>
<feature type="compositionally biased region" description="Basic residues" evidence="3">
    <location>
        <begin position="274"/>
        <end position="288"/>
    </location>
</feature>
<comment type="subcellular location">
    <subcellularLocation>
        <location evidence="1">Nucleus</location>
    </subcellularLocation>
</comment>
<feature type="region of interest" description="Disordered" evidence="3">
    <location>
        <begin position="1"/>
        <end position="23"/>
    </location>
</feature>